<dbReference type="InterPro" id="IPR007402">
    <property type="entry name" value="DUF455"/>
</dbReference>
<dbReference type="Pfam" id="PF04305">
    <property type="entry name" value="DUF455"/>
    <property type="match status" value="1"/>
</dbReference>
<reference evidence="1 2" key="1">
    <citation type="submission" date="2023-01" db="EMBL/GenBank/DDBJ databases">
        <title>Description of Helicobacter ibis sp. nov. isolated from faecal droppings of black-faced ibis (Theristicus melanopis).</title>
        <authorList>
            <person name="Lopez-Cantillo M."/>
            <person name="Vidal-Veuthey B."/>
            <person name="Mella A."/>
            <person name="De La Haba R."/>
            <person name="Collado L."/>
        </authorList>
    </citation>
    <scope>NUCLEOTIDE SEQUENCE [LARGE SCALE GENOMIC DNA]</scope>
    <source>
        <strain evidence="1 2">A82</strain>
    </source>
</reference>
<dbReference type="PANTHER" id="PTHR42782:SF4">
    <property type="entry name" value="DUF455 DOMAIN-CONTAINING PROTEIN"/>
    <property type="match status" value="1"/>
</dbReference>
<accession>A0ABT4VFV0</accession>
<name>A0ABT4VFV0_9HELI</name>
<comment type="caution">
    <text evidence="1">The sequence shown here is derived from an EMBL/GenBank/DDBJ whole genome shotgun (WGS) entry which is preliminary data.</text>
</comment>
<dbReference type="InterPro" id="IPR011197">
    <property type="entry name" value="UCP012318"/>
</dbReference>
<dbReference type="PIRSF" id="PIRSF012318">
    <property type="entry name" value="UCP012318"/>
    <property type="match status" value="1"/>
</dbReference>
<dbReference type="RefSeq" id="WP_271021489.1">
    <property type="nucleotide sequence ID" value="NZ_JAQHXR010000002.1"/>
</dbReference>
<proteinExistence type="predicted"/>
<dbReference type="EMBL" id="JAQHXR010000002">
    <property type="protein sequence ID" value="MDA3968980.1"/>
    <property type="molecule type" value="Genomic_DNA"/>
</dbReference>
<evidence type="ECO:0000313" key="2">
    <source>
        <dbReference type="Proteomes" id="UP001210261"/>
    </source>
</evidence>
<sequence length="269" mass="31406">MFSKLYDALNAKTADEKCNLVKEIWKNFEDLYTDKEAEILPLLKPTFANFCQVVSPKEVPQGKILKQDIHLAYLLHSIVHIEFSAIDLALDSAYRFRNMPKQYYYDWIEVAKEEVTHYEKLHGLLETLGFKYGDFKVHDTLFQALKICKNHLDRIALVPRGMEAVGLDVNPFLTTKIQKSKHKLQNEILDVLYLIFNEEISHVSKGSVWFNYLCDINHIQIKERPTKYIEILSKYNFKLPKANTHLNKEARIKAGFSAEEIDKLYLFSS</sequence>
<evidence type="ECO:0000313" key="1">
    <source>
        <dbReference type="EMBL" id="MDA3968980.1"/>
    </source>
</evidence>
<dbReference type="CDD" id="cd00657">
    <property type="entry name" value="Ferritin_like"/>
    <property type="match status" value="1"/>
</dbReference>
<organism evidence="1 2">
    <name type="scientific">Helicobacter ibis</name>
    <dbReference type="NCBI Taxonomy" id="2962633"/>
    <lineage>
        <taxon>Bacteria</taxon>
        <taxon>Pseudomonadati</taxon>
        <taxon>Campylobacterota</taxon>
        <taxon>Epsilonproteobacteria</taxon>
        <taxon>Campylobacterales</taxon>
        <taxon>Helicobacteraceae</taxon>
        <taxon>Helicobacter</taxon>
    </lineage>
</organism>
<dbReference type="Proteomes" id="UP001210261">
    <property type="component" value="Unassembled WGS sequence"/>
</dbReference>
<protein>
    <submittedName>
        <fullName evidence="1">Ferritin-like domain-containing protein</fullName>
    </submittedName>
</protein>
<dbReference type="PANTHER" id="PTHR42782">
    <property type="entry name" value="SI:CH73-314G15.3"/>
    <property type="match status" value="1"/>
</dbReference>
<keyword evidence="2" id="KW-1185">Reference proteome</keyword>
<gene>
    <name evidence="1" type="ORF">PF021_04735</name>
</gene>